<name>A0A3G3IHJ3_9ARCH</name>
<accession>A0A3G3IHJ3</accession>
<dbReference type="GeneID" id="41321617"/>
<proteinExistence type="predicted"/>
<sequence>MKEILSKIGVDISELARRFDISRPTVYKYIKNYTEGNKATIPEKIKAFFDFVSIDTNQNTDDAKRFLLNSFPTSAESGIVETDQALESILQKFCDEKQTKDNFLSLVLPTGSRKTTSVIRFITDYIASGGERKIFFITTLKKNLPINIEEPAEDVLRKSFDEYGIGDLYDERVMMVDSLANMLLKNYPLLSAPDKTNCRSIMGEKRITELNDLISSLGEIDESAKAYKEMFSKFREFEGVFRKALVGKLEYLSRDPKERKRIVTEEREWKWVPKLYPTVFTDDKQVFLMSMAKFVSTHDTIVNGRYSLYDSKLIDNSFIFIDEFDATKETVLERIIDADKDEADYVGIFRRIFRTLEHNQDIWKEYYRNPEDDEDGRRTVSAKDVLEIKERAEALAKDYNLECDFKLADSEPLTYIFRDNRIIKTGKNREFIVEYDEVERINLIRSVNAEEDQLEYKRTITSMLGRMYGLFRHFEAVFYILALNHMSVQESKGKPLTRDAAIRTMLDPYDFNEAQTKYLVNAIKFRPPKRANSRDPTPDTSFYEAGFEFFNFVDNDNHNLSTKIFCTSVKRTPEKMLMRTLDRAHGAKVVGISATARLRTVVGNYDFRYLKNQEDFSEYKISQQDRDRLREMFAKTVDCYEGRVNIIPKLIDSRYDIKEIIKNKRTAADLKDYLGQYTGNDIYIAKRYLRVFRAFYEFINAEDARSLLCFLNIFPREKGSNREETFSAELLRKIFVQIIDDYTEGLTASGRVVPDYLEKMKSEPFVTIKSDNFDKHKENLLNRLSKGEKIFVITTYSTVGAGQNLQYKIPSSVVPNIRYISSLAEPSKVDKKDFDAIYVDMPTNVAKNIKEKERLDLLSSLFDIESLQENHELDLRGARNEISIRFAQYYGAPPTAKRKKAMEYPSYRMAYARRIIQAIGRICRTFAKNSNIYIFADDQLGEVFKGTSIRDFADPNDRDSDLEEVMANPEFKCLLRELQNSSANPNESVLKELLDNESVKTQAYIDSMLRNKTWSTSSMRGWNSIREYVLTFPTLSADSKLDMVYNMYHSFDKPANCLRYRQEKDYHEVYIDPEGDCEVSEADARLADFLKIPSVSPMFGEPETADYESMPSIDELEVLHYANHFGMNTAIMCPALYHNIYKGALGEVSGKAILTDWGVEVKEIEDPSKFEKFDYVSGNGTYLDFKHWAGPGSLDNKKLIEWSFQKLKMIGGTKAIIVNVLKPKDYAGSSIGYTIHGNAETYRDRNGEIIDCTGLTIITVPYLYDCDNETAKENFESRKTITKEAI</sequence>
<protein>
    <submittedName>
        <fullName evidence="1">Uncharacterized protein</fullName>
    </submittedName>
</protein>
<dbReference type="EMBL" id="CP017686">
    <property type="protein sequence ID" value="AYQ54982.1"/>
    <property type="molecule type" value="Genomic_DNA"/>
</dbReference>
<organism evidence="1 2">
    <name type="scientific">Methanomethylophilus alvi</name>
    <dbReference type="NCBI Taxonomy" id="1291540"/>
    <lineage>
        <taxon>Archaea</taxon>
        <taxon>Methanobacteriati</taxon>
        <taxon>Thermoplasmatota</taxon>
        <taxon>Thermoplasmata</taxon>
        <taxon>Methanomassiliicoccales</taxon>
        <taxon>Methanomethylophilaceae</taxon>
        <taxon>Methanomethylophilus</taxon>
    </lineage>
</organism>
<gene>
    <name evidence="1" type="ORF">BKD89_04080</name>
</gene>
<evidence type="ECO:0000313" key="1">
    <source>
        <dbReference type="EMBL" id="AYQ54982.1"/>
    </source>
</evidence>
<reference evidence="1 2" key="1">
    <citation type="submission" date="2016-10" db="EMBL/GenBank/DDBJ databases">
        <title>Complete genome of the TMA-utilizing, human hosted archaeon Methanomethylophilus alvus Gen. nov, sp. nov., strain Mx-05, derived from a pure culture.</title>
        <authorList>
            <person name="Brugere J.-F."/>
            <person name="Ben Hania W."/>
            <person name="Chaudhary P.P."/>
            <person name="Gaci N."/>
            <person name="Borrel G."/>
            <person name="Cao Van Tuat L."/>
            <person name="Fardeau M.-L."/>
            <person name="Harris H.M.B."/>
            <person name="O'Toole P.W."/>
            <person name="Ollivier B."/>
        </authorList>
    </citation>
    <scope>NUCLEOTIDE SEQUENCE [LARGE SCALE GENOMIC DNA]</scope>
    <source>
        <strain evidence="1 2">Mx-05</strain>
    </source>
</reference>
<evidence type="ECO:0000313" key="2">
    <source>
        <dbReference type="Proteomes" id="UP000273278"/>
    </source>
</evidence>
<dbReference type="Proteomes" id="UP000273278">
    <property type="component" value="Chromosome"/>
</dbReference>
<dbReference type="RefSeq" id="WP_015504716.1">
    <property type="nucleotide sequence ID" value="NZ_CAYAYD010000031.1"/>
</dbReference>